<sequence length="252" mass="28526">MNLSLNNPTGYVVSNPSSLFNPQATIQRLPLFDGHDCLVIDDFLREPRALVDFAQEQRYAFRYDNDNYFPGVEINMGRQFALALEQFFMLQLRPYFQARRQLGVACRMSMTTLQPPQLHPLQRLCHRDAESSPPGMGIAAAVVYLFDRPELGGTSFYRPKLGIDDTRQLLTDLQHASTQVCDEKLQAPASYLHASNAYFELMHTVEAKSNRALFYEGTIFHAAQIAQPTLLNDDPSTARLALNGFLKFKKCA</sequence>
<dbReference type="RefSeq" id="WP_186941585.1">
    <property type="nucleotide sequence ID" value="NZ_JACOGA010000006.1"/>
</dbReference>
<keyword evidence="2" id="KW-1185">Reference proteome</keyword>
<evidence type="ECO:0000313" key="2">
    <source>
        <dbReference type="Proteomes" id="UP000624279"/>
    </source>
</evidence>
<name>A0ABR6YAG8_9BURK</name>
<organism evidence="1 2">
    <name type="scientific">Undibacterium flavidum</name>
    <dbReference type="NCBI Taxonomy" id="2762297"/>
    <lineage>
        <taxon>Bacteria</taxon>
        <taxon>Pseudomonadati</taxon>
        <taxon>Pseudomonadota</taxon>
        <taxon>Betaproteobacteria</taxon>
        <taxon>Burkholderiales</taxon>
        <taxon>Oxalobacteraceae</taxon>
        <taxon>Undibacterium</taxon>
    </lineage>
</organism>
<proteinExistence type="predicted"/>
<accession>A0ABR6YAG8</accession>
<dbReference type="Pfam" id="PF20043">
    <property type="entry name" value="DUF6445"/>
    <property type="match status" value="1"/>
</dbReference>
<reference evidence="1 2" key="1">
    <citation type="submission" date="2020-08" db="EMBL/GenBank/DDBJ databases">
        <title>Novel species isolated from subtropical streams in China.</title>
        <authorList>
            <person name="Lu H."/>
        </authorList>
    </citation>
    <scope>NUCLEOTIDE SEQUENCE [LARGE SCALE GENOMIC DNA]</scope>
    <source>
        <strain evidence="1 2">LX15W</strain>
    </source>
</reference>
<dbReference type="Proteomes" id="UP000624279">
    <property type="component" value="Unassembled WGS sequence"/>
</dbReference>
<comment type="caution">
    <text evidence="1">The sequence shown here is derived from an EMBL/GenBank/DDBJ whole genome shotgun (WGS) entry which is preliminary data.</text>
</comment>
<evidence type="ECO:0000313" key="1">
    <source>
        <dbReference type="EMBL" id="MBC3873557.1"/>
    </source>
</evidence>
<dbReference type="InterPro" id="IPR045617">
    <property type="entry name" value="DUF6445"/>
</dbReference>
<gene>
    <name evidence="1" type="ORF">H8K55_08160</name>
</gene>
<protein>
    <submittedName>
        <fullName evidence="1">Uncharacterized protein</fullName>
    </submittedName>
</protein>
<dbReference type="EMBL" id="JACOGA010000006">
    <property type="protein sequence ID" value="MBC3873557.1"/>
    <property type="molecule type" value="Genomic_DNA"/>
</dbReference>